<protein>
    <recommendedName>
        <fullName evidence="6">SWIM-type domain-containing protein</fullName>
    </recommendedName>
</protein>
<name>A0A0D3CQ97_BRAOL</name>
<dbReference type="Pfam" id="PF10532">
    <property type="entry name" value="Plant_all_beta"/>
    <property type="match status" value="1"/>
</dbReference>
<feature type="domain" description="SWIM-type" evidence="6">
    <location>
        <begin position="885"/>
        <end position="917"/>
    </location>
</feature>
<dbReference type="Pfam" id="PF03108">
    <property type="entry name" value="DBD_Tnp_Mut"/>
    <property type="match status" value="1"/>
</dbReference>
<reference evidence="7 8" key="1">
    <citation type="journal article" date="2014" name="Genome Biol.">
        <title>Transcriptome and methylome profiling reveals relics of genome dominance in the mesopolyploid Brassica oleracea.</title>
        <authorList>
            <person name="Parkin I.A."/>
            <person name="Koh C."/>
            <person name="Tang H."/>
            <person name="Robinson S.J."/>
            <person name="Kagale S."/>
            <person name="Clarke W.E."/>
            <person name="Town C.D."/>
            <person name="Nixon J."/>
            <person name="Krishnakumar V."/>
            <person name="Bidwell S.L."/>
            <person name="Denoeud F."/>
            <person name="Belcram H."/>
            <person name="Links M.G."/>
            <person name="Just J."/>
            <person name="Clarke C."/>
            <person name="Bender T."/>
            <person name="Huebert T."/>
            <person name="Mason A.S."/>
            <person name="Pires J.C."/>
            <person name="Barker G."/>
            <person name="Moore J."/>
            <person name="Walley P.G."/>
            <person name="Manoli S."/>
            <person name="Batley J."/>
            <person name="Edwards D."/>
            <person name="Nelson M.N."/>
            <person name="Wang X."/>
            <person name="Paterson A.H."/>
            <person name="King G."/>
            <person name="Bancroft I."/>
            <person name="Chalhoub B."/>
            <person name="Sharpe A.G."/>
        </authorList>
    </citation>
    <scope>NUCLEOTIDE SEQUENCE</scope>
    <source>
        <strain evidence="7 8">cv. TO1000</strain>
    </source>
</reference>
<dbReference type="STRING" id="109376.A0A0D3CQ97"/>
<keyword evidence="1" id="KW-0479">Metal-binding</keyword>
<evidence type="ECO:0000256" key="5">
    <source>
        <dbReference type="SAM" id="MobiDB-lite"/>
    </source>
</evidence>
<evidence type="ECO:0000256" key="4">
    <source>
        <dbReference type="PROSITE-ProRule" id="PRU00325"/>
    </source>
</evidence>
<dbReference type="Pfam" id="PF10551">
    <property type="entry name" value="MULE"/>
    <property type="match status" value="1"/>
</dbReference>
<organism evidence="7 8">
    <name type="scientific">Brassica oleracea var. oleracea</name>
    <dbReference type="NCBI Taxonomy" id="109376"/>
    <lineage>
        <taxon>Eukaryota</taxon>
        <taxon>Viridiplantae</taxon>
        <taxon>Streptophyta</taxon>
        <taxon>Embryophyta</taxon>
        <taxon>Tracheophyta</taxon>
        <taxon>Spermatophyta</taxon>
        <taxon>Magnoliopsida</taxon>
        <taxon>eudicotyledons</taxon>
        <taxon>Gunneridae</taxon>
        <taxon>Pentapetalae</taxon>
        <taxon>rosids</taxon>
        <taxon>malvids</taxon>
        <taxon>Brassicales</taxon>
        <taxon>Brassicaceae</taxon>
        <taxon>Brassiceae</taxon>
        <taxon>Brassica</taxon>
    </lineage>
</organism>
<dbReference type="HOGENOM" id="CLU_006767_4_0_1"/>
<dbReference type="GO" id="GO:0008270">
    <property type="term" value="F:zinc ion binding"/>
    <property type="evidence" value="ECO:0007669"/>
    <property type="project" value="UniProtKB-KW"/>
</dbReference>
<dbReference type="InterPro" id="IPR006564">
    <property type="entry name" value="Znf_PMZ"/>
</dbReference>
<dbReference type="SMART" id="SM00575">
    <property type="entry name" value="ZnF_PMZ"/>
    <property type="match status" value="1"/>
</dbReference>
<dbReference type="InterPro" id="IPR018290">
    <property type="entry name" value="MULE_transposase_N"/>
</dbReference>
<evidence type="ECO:0000313" key="7">
    <source>
        <dbReference type="EnsemblPlants" id="Bo6g027970.1"/>
    </source>
</evidence>
<dbReference type="InterPro" id="IPR007527">
    <property type="entry name" value="Znf_SWIM"/>
</dbReference>
<dbReference type="eggNOG" id="ENOG502RJNC">
    <property type="taxonomic scope" value="Eukaryota"/>
</dbReference>
<keyword evidence="3" id="KW-0862">Zinc</keyword>
<keyword evidence="2 4" id="KW-0863">Zinc-finger</keyword>
<proteinExistence type="predicted"/>
<dbReference type="InterPro" id="IPR018289">
    <property type="entry name" value="MULE_transposase_dom"/>
</dbReference>
<dbReference type="PANTHER" id="PTHR31973">
    <property type="entry name" value="POLYPROTEIN, PUTATIVE-RELATED"/>
    <property type="match status" value="1"/>
</dbReference>
<dbReference type="Pfam" id="PF04434">
    <property type="entry name" value="SWIM"/>
    <property type="match status" value="1"/>
</dbReference>
<evidence type="ECO:0000256" key="2">
    <source>
        <dbReference type="ARBA" id="ARBA00022771"/>
    </source>
</evidence>
<feature type="compositionally biased region" description="Acidic residues" evidence="5">
    <location>
        <begin position="364"/>
        <end position="389"/>
    </location>
</feature>
<feature type="region of interest" description="Disordered" evidence="5">
    <location>
        <begin position="191"/>
        <end position="394"/>
    </location>
</feature>
<dbReference type="Proteomes" id="UP000032141">
    <property type="component" value="Chromosome C6"/>
</dbReference>
<dbReference type="InterPro" id="IPR004332">
    <property type="entry name" value="Transposase_MuDR"/>
</dbReference>
<dbReference type="Gramene" id="Bo6g027970.1">
    <property type="protein sequence ID" value="Bo6g027970.1"/>
    <property type="gene ID" value="Bo6g027970"/>
</dbReference>
<dbReference type="PANTHER" id="PTHR31973:SF187">
    <property type="entry name" value="MUTATOR TRANSPOSASE MUDRA PROTEIN"/>
    <property type="match status" value="1"/>
</dbReference>
<reference evidence="7" key="2">
    <citation type="submission" date="2015-03" db="UniProtKB">
        <authorList>
            <consortium name="EnsemblPlants"/>
        </authorList>
    </citation>
    <scope>IDENTIFICATION</scope>
</reference>
<accession>A0A0D3CQ97</accession>
<evidence type="ECO:0000259" key="6">
    <source>
        <dbReference type="PROSITE" id="PS50966"/>
    </source>
</evidence>
<dbReference type="PROSITE" id="PS50966">
    <property type="entry name" value="ZF_SWIM"/>
    <property type="match status" value="1"/>
</dbReference>
<keyword evidence="8" id="KW-1185">Reference proteome</keyword>
<evidence type="ECO:0000313" key="8">
    <source>
        <dbReference type="Proteomes" id="UP000032141"/>
    </source>
</evidence>
<evidence type="ECO:0000256" key="3">
    <source>
        <dbReference type="ARBA" id="ARBA00022833"/>
    </source>
</evidence>
<dbReference type="EnsemblPlants" id="Bo6g027970.1">
    <property type="protein sequence ID" value="Bo6g027970.1"/>
    <property type="gene ID" value="Bo6g027970"/>
</dbReference>
<sequence length="975" mass="110965">MSLSSPRNSTPIVLRSEMKLWELESTSTGLTPGIETATEAALTIRSSASQAEATKHQMDEPILGTFNSKKMQNPHCTIICFDYGGYYIKDGVEMKWISGDGDGKDEIHTIVLKKSVDEITRSVLVERICRKIKVDDYKMEAKISYFPMVMYSNKPSYIWEDEDVFCYLMQVNQENCRSVLHVEFNKRDDDTDFYGSLSDREATERGATDREATDREATERGATDREATDREATERGATDREATDREATERGATDREATDREATERGATDREATDREATERGATDREATDREATERGATDREATDREATERGATDREATDREATERGATDREATDREATERGATDREATDREATERGATDREATDTEAIDTEAIETEGGDEEGTENDATDNEGTGGVLTLYEDIEMHENATEREAGPSVEVTPVVYKEWDDDMDLVLDQEFRTKEEAQTHIQAASHVKCFEYEVIKSDTKRYVIKCRGAKEGCKWFVRVAKLTNSDLWSVRSYIKQHRCSVVTTRTLPNRRRGTQQIVASILAQDYPGSFDTPRPNALIDLVHQRVAVEVSYTTAYRGRRLAANKVRGTPEESYSLLYCYMHMLEQVNPDTITRVVVDEGKKFKYLFWALGASIEGSRAMRKVLVVDATHLKTVYGGVLFVATAQDPNHHHYPIAFGVADGEKYESWLWFMEQLKSVISDLPGLVFLSDRNKGLIKAVHQVFPQAAHGYCIWHLSQNVKGYVRNNRETCAFKFMECAHAYTEAEFLVLYNAFGRKYPSAAEYLERSCEQKKWARCYFEGVRYNVDTTNSAESFNGVIKDARKFTLLPMFDFIIGKIAKWFNKHRKEAAEMPPALKLVPIVEEEMTKRCVDAGFLRVDELNSFHLEYSVHGSDGKRYTVDMAMNMCTCGQFDKDKYPCVHAVAAATFMTEKAGKELHLSEYCSKYYLVEQWALAYHRTIYPVPHMSDWREKLQSFLLPAHSQLRPPF</sequence>
<evidence type="ECO:0000256" key="1">
    <source>
        <dbReference type="ARBA" id="ARBA00022723"/>
    </source>
</evidence>
<feature type="compositionally biased region" description="Basic and acidic residues" evidence="5">
    <location>
        <begin position="198"/>
        <end position="363"/>
    </location>
</feature>
<dbReference type="AlphaFoldDB" id="A0A0D3CQ97"/>